<gene>
    <name evidence="11" type="ORF">MUN86_30555</name>
</gene>
<keyword evidence="7" id="KW-0472">Membrane</keyword>
<evidence type="ECO:0000256" key="1">
    <source>
        <dbReference type="ARBA" id="ARBA00004115"/>
    </source>
</evidence>
<keyword evidence="6" id="KW-1133">Transmembrane helix</keyword>
<sequence length="530" mass="55955">MAGTTEDALYQTERYGQQFGYAFPVSRGQQYQVVLHFAEVYATQVGQRVFDVALEGTKVLDNYDIYRKVGAYTATTERFTVTVADDELNLDFSSLASAGGVDNAKISAIEVYGPSTTPTTPTAVLRLKAGGGQLSTSIGTFAADQYATGGAVFATDQPIAATQDDALYQTERYGSFTYNLPVPNGTYSVKLHFAELYWDAAGQRVFTVAAEGRPVLQAYDIVKKAGPLTATTETFPVTVTDGQLTLAFAPGAGGVDQPKVSAIEVLEATPTAVLRLKAGGDALTTSFGRFAADQFFAGGSDFATDQPIAGTQEDALYQSERYGSFLYSLPVANGTYTVKLHFAELYWDAPGQRLFDVAAEGTTVLKAYDIVQKVGPLTATTESFSVTVTDGVLSLAFAPGAGGVDQPKVSAIEVLSAGAVSPVTAARPTASPLAMGAATKLPVYSAQVKLYPNPSTDGRVTLELPAAFQGEVSYTLVSSVGTTLSQGQRTVSAGGQSVTFDFSPQLPAEGLYYLHLRAAKGQAHVKILRK</sequence>
<keyword evidence="12" id="KW-1185">Reference proteome</keyword>
<keyword evidence="9" id="KW-0119">Carbohydrate metabolism</keyword>
<evidence type="ECO:0000313" key="11">
    <source>
        <dbReference type="EMBL" id="UOQ69960.1"/>
    </source>
</evidence>
<evidence type="ECO:0000256" key="9">
    <source>
        <dbReference type="ARBA" id="ARBA00023277"/>
    </source>
</evidence>
<evidence type="ECO:0000256" key="7">
    <source>
        <dbReference type="ARBA" id="ARBA00023136"/>
    </source>
</evidence>
<dbReference type="Pfam" id="PF11721">
    <property type="entry name" value="Malectin"/>
    <property type="match status" value="3"/>
</dbReference>
<evidence type="ECO:0000256" key="2">
    <source>
        <dbReference type="ARBA" id="ARBA00009141"/>
    </source>
</evidence>
<dbReference type="PANTHER" id="PTHR13460:SF0">
    <property type="entry name" value="MALECTIN"/>
    <property type="match status" value="1"/>
</dbReference>
<evidence type="ECO:0000259" key="10">
    <source>
        <dbReference type="Pfam" id="PF11721"/>
    </source>
</evidence>
<comment type="similarity">
    <text evidence="2">Belongs to the malectin family.</text>
</comment>
<reference evidence="11" key="1">
    <citation type="submission" date="2022-04" db="EMBL/GenBank/DDBJ databases">
        <title>Hymenobacter sp. isolated from the air.</title>
        <authorList>
            <person name="Won M."/>
            <person name="Lee C.-M."/>
            <person name="Woen H.-Y."/>
            <person name="Kwon S.-W."/>
        </authorList>
    </citation>
    <scope>NUCLEOTIDE SEQUENCE</scope>
    <source>
        <strain evidence="11">5420S-77</strain>
        <plasmid evidence="11">unnamed9</plasmid>
    </source>
</reference>
<dbReference type="Gene3D" id="2.60.120.430">
    <property type="entry name" value="Galactose-binding lectin"/>
    <property type="match status" value="3"/>
</dbReference>
<keyword evidence="4" id="KW-0732">Signal</keyword>
<accession>A0ABY4GG52</accession>
<organism evidence="11 12">
    <name type="scientific">Hymenobacter volaticus</name>
    <dbReference type="NCBI Taxonomy" id="2932254"/>
    <lineage>
        <taxon>Bacteria</taxon>
        <taxon>Pseudomonadati</taxon>
        <taxon>Bacteroidota</taxon>
        <taxon>Cytophagia</taxon>
        <taxon>Cytophagales</taxon>
        <taxon>Hymenobacteraceae</taxon>
        <taxon>Hymenobacter</taxon>
    </lineage>
</organism>
<dbReference type="PANTHER" id="PTHR13460">
    <property type="match status" value="1"/>
</dbReference>
<evidence type="ECO:0000256" key="5">
    <source>
        <dbReference type="ARBA" id="ARBA00022824"/>
    </source>
</evidence>
<evidence type="ECO:0000313" key="12">
    <source>
        <dbReference type="Proteomes" id="UP000830401"/>
    </source>
</evidence>
<feature type="domain" description="Malectin" evidence="10">
    <location>
        <begin position="273"/>
        <end position="412"/>
    </location>
</feature>
<comment type="subcellular location">
    <subcellularLocation>
        <location evidence="1">Endoplasmic reticulum membrane</location>
        <topology evidence="1">Single-pass type I membrane protein</topology>
    </subcellularLocation>
</comment>
<evidence type="ECO:0000256" key="4">
    <source>
        <dbReference type="ARBA" id="ARBA00022729"/>
    </source>
</evidence>
<keyword evidence="11" id="KW-0614">Plasmid</keyword>
<keyword evidence="3" id="KW-0812">Transmembrane</keyword>
<feature type="domain" description="Malectin" evidence="10">
    <location>
        <begin position="124"/>
        <end position="263"/>
    </location>
</feature>
<evidence type="ECO:0000256" key="3">
    <source>
        <dbReference type="ARBA" id="ARBA00022692"/>
    </source>
</evidence>
<evidence type="ECO:0000256" key="6">
    <source>
        <dbReference type="ARBA" id="ARBA00022989"/>
    </source>
</evidence>
<protein>
    <submittedName>
        <fullName evidence="11">Malectin domain-containing carbohydrate-binding protein</fullName>
    </submittedName>
</protein>
<name>A0ABY4GG52_9BACT</name>
<feature type="domain" description="Malectin" evidence="10">
    <location>
        <begin position="3"/>
        <end position="109"/>
    </location>
</feature>
<geneLocation type="plasmid" evidence="11 12">
    <name>unnamed9</name>
</geneLocation>
<keyword evidence="5" id="KW-0256">Endoplasmic reticulum</keyword>
<keyword evidence="8" id="KW-0325">Glycoprotein</keyword>
<dbReference type="InterPro" id="IPR021720">
    <property type="entry name" value="Malectin_dom"/>
</dbReference>
<dbReference type="Proteomes" id="UP000830401">
    <property type="component" value="Plasmid unnamed9"/>
</dbReference>
<dbReference type="SUPFAM" id="SSF49785">
    <property type="entry name" value="Galactose-binding domain-like"/>
    <property type="match status" value="3"/>
</dbReference>
<dbReference type="EMBL" id="CP095070">
    <property type="protein sequence ID" value="UOQ69960.1"/>
    <property type="molecule type" value="Genomic_DNA"/>
</dbReference>
<dbReference type="InterPro" id="IPR039155">
    <property type="entry name" value="MLEC"/>
</dbReference>
<evidence type="ECO:0000256" key="8">
    <source>
        <dbReference type="ARBA" id="ARBA00023180"/>
    </source>
</evidence>
<dbReference type="InterPro" id="IPR008979">
    <property type="entry name" value="Galactose-bd-like_sf"/>
</dbReference>
<proteinExistence type="inferred from homology"/>